<keyword evidence="2" id="KW-0812">Transmembrane</keyword>
<feature type="transmembrane region" description="Helical" evidence="2">
    <location>
        <begin position="6"/>
        <end position="27"/>
    </location>
</feature>
<dbReference type="EMBL" id="JBHUCO010000031">
    <property type="protein sequence ID" value="MFD1521142.1"/>
    <property type="molecule type" value="Genomic_DNA"/>
</dbReference>
<dbReference type="RefSeq" id="WP_344721938.1">
    <property type="nucleotide sequence ID" value="NZ_BAAAUS010000008.1"/>
</dbReference>
<evidence type="ECO:0000313" key="4">
    <source>
        <dbReference type="Proteomes" id="UP001597114"/>
    </source>
</evidence>
<feature type="region of interest" description="Disordered" evidence="1">
    <location>
        <begin position="30"/>
        <end position="108"/>
    </location>
</feature>
<feature type="compositionally biased region" description="Basic and acidic residues" evidence="1">
    <location>
        <begin position="97"/>
        <end position="108"/>
    </location>
</feature>
<keyword evidence="2" id="KW-1133">Transmembrane helix</keyword>
<name>A0ABW4F1F7_9PSEU</name>
<evidence type="ECO:0000313" key="3">
    <source>
        <dbReference type="EMBL" id="MFD1521142.1"/>
    </source>
</evidence>
<organism evidence="3 4">
    <name type="scientific">Pseudonocardia yunnanensis</name>
    <dbReference type="NCBI Taxonomy" id="58107"/>
    <lineage>
        <taxon>Bacteria</taxon>
        <taxon>Bacillati</taxon>
        <taxon>Actinomycetota</taxon>
        <taxon>Actinomycetes</taxon>
        <taxon>Pseudonocardiales</taxon>
        <taxon>Pseudonocardiaceae</taxon>
        <taxon>Pseudonocardia</taxon>
    </lineage>
</organism>
<sequence>MVVVRLPLTIVTTVLLVVGVVVGMAALGSARTGDGESLDPITVQAPAAPDPGVRPPEQPPTDPQGYVAPPPPVRDGDDDGPGDDGGDDGPGDDGPGDDGRDDGRDDDD</sequence>
<evidence type="ECO:0000256" key="2">
    <source>
        <dbReference type="SAM" id="Phobius"/>
    </source>
</evidence>
<comment type="caution">
    <text evidence="3">The sequence shown here is derived from an EMBL/GenBank/DDBJ whole genome shotgun (WGS) entry which is preliminary data.</text>
</comment>
<gene>
    <name evidence="3" type="ORF">ACFSJD_26830</name>
</gene>
<keyword evidence="2" id="KW-0472">Membrane</keyword>
<feature type="compositionally biased region" description="Pro residues" evidence="1">
    <location>
        <begin position="48"/>
        <end position="73"/>
    </location>
</feature>
<dbReference type="Proteomes" id="UP001597114">
    <property type="component" value="Unassembled WGS sequence"/>
</dbReference>
<proteinExistence type="predicted"/>
<evidence type="ECO:0000256" key="1">
    <source>
        <dbReference type="SAM" id="MobiDB-lite"/>
    </source>
</evidence>
<protein>
    <recommendedName>
        <fullName evidence="5">Small secreted hydrophilic protein</fullName>
    </recommendedName>
</protein>
<reference evidence="4" key="1">
    <citation type="journal article" date="2019" name="Int. J. Syst. Evol. Microbiol.">
        <title>The Global Catalogue of Microorganisms (GCM) 10K type strain sequencing project: providing services to taxonomists for standard genome sequencing and annotation.</title>
        <authorList>
            <consortium name="The Broad Institute Genomics Platform"/>
            <consortium name="The Broad Institute Genome Sequencing Center for Infectious Disease"/>
            <person name="Wu L."/>
            <person name="Ma J."/>
        </authorList>
    </citation>
    <scope>NUCLEOTIDE SEQUENCE [LARGE SCALE GENOMIC DNA]</scope>
    <source>
        <strain evidence="4">CCM 7043</strain>
    </source>
</reference>
<accession>A0ABW4F1F7</accession>
<evidence type="ECO:0008006" key="5">
    <source>
        <dbReference type="Google" id="ProtNLM"/>
    </source>
</evidence>
<feature type="compositionally biased region" description="Acidic residues" evidence="1">
    <location>
        <begin position="76"/>
        <end position="96"/>
    </location>
</feature>
<keyword evidence="4" id="KW-1185">Reference proteome</keyword>